<evidence type="ECO:0000256" key="1">
    <source>
        <dbReference type="SAM" id="Coils"/>
    </source>
</evidence>
<evidence type="ECO:0000313" key="4">
    <source>
        <dbReference type="EMBL" id="HEA87581.1"/>
    </source>
</evidence>
<accession>A0A7C1SDS1</accession>
<evidence type="ECO:0000313" key="5">
    <source>
        <dbReference type="EMBL" id="HFJ53116.1"/>
    </source>
</evidence>
<evidence type="ECO:0000256" key="2">
    <source>
        <dbReference type="SAM" id="MobiDB-lite"/>
    </source>
</evidence>
<dbReference type="PANTHER" id="PTHR34491:SF156">
    <property type="entry name" value="KINESIN MOTOR DOMAIN-CONTAINING PROTEIN"/>
    <property type="match status" value="1"/>
</dbReference>
<keyword evidence="3" id="KW-0472">Membrane</keyword>
<organism evidence="4">
    <name type="scientific">candidate division WOR-3 bacterium</name>
    <dbReference type="NCBI Taxonomy" id="2052148"/>
    <lineage>
        <taxon>Bacteria</taxon>
        <taxon>Bacteria division WOR-3</taxon>
    </lineage>
</organism>
<evidence type="ECO:0008006" key="6">
    <source>
        <dbReference type="Google" id="ProtNLM"/>
    </source>
</evidence>
<keyword evidence="3" id="KW-0812">Transmembrane</keyword>
<dbReference type="PANTHER" id="PTHR34491">
    <property type="entry name" value="A-TYPE INCLUSION PROTEIN, PUTATIVE-RELATED"/>
    <property type="match status" value="1"/>
</dbReference>
<feature type="coiled-coil region" evidence="1">
    <location>
        <begin position="607"/>
        <end position="657"/>
    </location>
</feature>
<proteinExistence type="predicted"/>
<keyword evidence="3" id="KW-1133">Transmembrane helix</keyword>
<feature type="coiled-coil region" evidence="1">
    <location>
        <begin position="728"/>
        <end position="762"/>
    </location>
</feature>
<dbReference type="EMBL" id="DSTU01000001">
    <property type="protein sequence ID" value="HFJ53116.1"/>
    <property type="molecule type" value="Genomic_DNA"/>
</dbReference>
<gene>
    <name evidence="4" type="ORF">ENP94_06190</name>
    <name evidence="5" type="ORF">ENS16_00265</name>
</gene>
<dbReference type="AlphaFoldDB" id="A0A7C1SDS1"/>
<feature type="transmembrane region" description="Helical" evidence="3">
    <location>
        <begin position="45"/>
        <end position="64"/>
    </location>
</feature>
<keyword evidence="1" id="KW-0175">Coiled coil</keyword>
<reference evidence="4" key="1">
    <citation type="journal article" date="2020" name="mSystems">
        <title>Genome- and Community-Level Interaction Insights into Carbon Utilization and Element Cycling Functions of Hydrothermarchaeota in Hydrothermal Sediment.</title>
        <authorList>
            <person name="Zhou Z."/>
            <person name="Liu Y."/>
            <person name="Xu W."/>
            <person name="Pan J."/>
            <person name="Luo Z.H."/>
            <person name="Li M."/>
        </authorList>
    </citation>
    <scope>NUCLEOTIDE SEQUENCE [LARGE SCALE GENOMIC DNA]</scope>
    <source>
        <strain evidence="4">SpSt-265</strain>
        <strain evidence="5">SpSt-465</strain>
    </source>
</reference>
<feature type="region of interest" description="Disordered" evidence="2">
    <location>
        <begin position="1009"/>
        <end position="1032"/>
    </location>
</feature>
<dbReference type="EMBL" id="DSLG01000007">
    <property type="protein sequence ID" value="HEA87581.1"/>
    <property type="molecule type" value="Genomic_DNA"/>
</dbReference>
<feature type="transmembrane region" description="Helical" evidence="3">
    <location>
        <begin position="133"/>
        <end position="151"/>
    </location>
</feature>
<protein>
    <recommendedName>
        <fullName evidence="6">DUF4175 family protein</fullName>
    </recommendedName>
</protein>
<comment type="caution">
    <text evidence="4">The sequence shown here is derived from an EMBL/GenBank/DDBJ whole genome shotgun (WGS) entry which is preliminary data.</text>
</comment>
<sequence>MKSELTRRIIRIQHRTIFVTIAALLGVTTGTAAILLTLISRLFLSAWLLMLVLLPVLFLGWRWLRRADIRSIGYQLEQRFPELRNRLVAALELARYQPGAENYSLELRDAAVEQVRAQTAHLRLESVVPAYRLKWSAIFALAGVSLFAIYISTFSTPARFGLINAFVPAGNCIRLQVTPRDTTVTPNTVVTIGCTVEPAGIFRAITLETNESDAPVQRLHLKLVSDRCTLPVTVRSRINYRFRLLGRTSGWYTIRIPEPVELKNVTFTGYPPEYTGMPPVRLTGPELTLLAGTQVELTGIASTPICRARLLIGAETLPVPVNPAEPQRICARFTVLRDAAGILELATASEQFQPALQFHIRKLSDEPPLINIFHPGRDIDLPLKMQVPLGINSLDDFGLTAIWLHYGKDTLNRTLLLKRPQGAREDTVLYLWDLSGIGLLPGEVLRYYVRAVDNDLVSGPKSGTSAIFTIRFPTMTEIFSQAVEQTSATINELEPLQTEQARLGTELTRLTEDLKRRRELSWEEKKQLDRIAREQNALLSEIDRLQEEIARTSTDLLEGMSWDPETLERLTQLQELLSRLIPENLQQALRELSRKLQQEPNSLRPVLEQLQSEQQRLKAGIERALELLRRMMEEIKLEALARQSEELARRQDQLTRNLPAQPAESLGRDQEQISAGIDSMINDLEELSRNFSEPAVAESLQRLNEQLTQKNLSGLARSLARQLNAGAKADAAKKSEQLNRTLKELAEELNRLSSSLKKSRSEAIARQIFTYTTGLLSISAEQERLEQALQHGISPNEIAPAEQALLEAAKIAAESIAGLTGQTLSVPPTVSQELARALNSLRTAGEQAAGGTIYGLTASMRQARLSLNRAIAQLLQAGSAARQEGGLAGGLQNLLEQLSRMTAEQLAINAGMSGLPIPIPAAGLTPQQQEQLMQLLARQQTLRQQLEDLLGSLGGEKPGLTGMLEGLVEEMKGIERSLAELQVDRRLIERQQGAVTKLLDVQRSLRQQGFREEREAQRAQPYEPAPPVRLPEDLGERNRRLREELLRALKQGCPAEYEPLIRSYFEMLLLETP</sequence>
<feature type="coiled-coil region" evidence="1">
    <location>
        <begin position="929"/>
        <end position="991"/>
    </location>
</feature>
<feature type="transmembrane region" description="Helical" evidence="3">
    <location>
        <begin position="16"/>
        <end position="39"/>
    </location>
</feature>
<name>A0A7C1SDS1_UNCW3</name>
<evidence type="ECO:0000256" key="3">
    <source>
        <dbReference type="SAM" id="Phobius"/>
    </source>
</evidence>
<feature type="coiled-coil region" evidence="1">
    <location>
        <begin position="528"/>
        <end position="555"/>
    </location>
</feature>